<name>A0A1Q8YHR6_9BURK</name>
<keyword evidence="3" id="KW-0812">Transmembrane</keyword>
<dbReference type="AlphaFoldDB" id="A0A1Q8YHR6"/>
<reference evidence="4 5" key="1">
    <citation type="submission" date="2017-01" db="EMBL/GenBank/DDBJ databases">
        <title>Genome sequence of Rhodoferax antarcticus ANT.BR, a psychrophilic purple nonsulfur bacterium from an Antarctic microbial mat.</title>
        <authorList>
            <person name="Baker J."/>
            <person name="Riester C."/>
            <person name="Skinner B."/>
            <person name="Newell A."/>
            <person name="Swingley W."/>
            <person name="Madigan M."/>
            <person name="Jung D."/>
            <person name="Asao M."/>
            <person name="Chen M."/>
            <person name="Loughlin P."/>
            <person name="Pan H."/>
            <person name="Lin S."/>
            <person name="Li N."/>
            <person name="Shaw J."/>
            <person name="Prado M."/>
            <person name="Sherman C."/>
            <person name="Li X."/>
            <person name="Tang J."/>
            <person name="Blankenship R."/>
            <person name="Zhao T."/>
            <person name="Touchman J."/>
            <person name="Sattley M."/>
        </authorList>
    </citation>
    <scope>NUCLEOTIDE SEQUENCE [LARGE SCALE GENOMIC DNA]</scope>
    <source>
        <strain evidence="4 5">ANT.BR</strain>
    </source>
</reference>
<evidence type="ECO:0000313" key="5">
    <source>
        <dbReference type="Proteomes" id="UP000185911"/>
    </source>
</evidence>
<accession>A0A1Q8YHR6</accession>
<evidence type="ECO:0000256" key="1">
    <source>
        <dbReference type="ARBA" id="ARBA00022729"/>
    </source>
</evidence>
<keyword evidence="3" id="KW-0472">Membrane</keyword>
<dbReference type="InterPro" id="IPR051829">
    <property type="entry name" value="Multiheme_Cytochr_ET"/>
</dbReference>
<keyword evidence="1" id="KW-0732">Signal</keyword>
<keyword evidence="3" id="KW-1133">Transmembrane helix</keyword>
<dbReference type="InterPro" id="IPR024673">
    <property type="entry name" value="Octahem_Cyt_c"/>
</dbReference>
<dbReference type="Proteomes" id="UP000185911">
    <property type="component" value="Unassembled WGS sequence"/>
</dbReference>
<dbReference type="PANTHER" id="PTHR35038">
    <property type="entry name" value="DISSIMILATORY SULFITE REDUCTASE SIRA"/>
    <property type="match status" value="1"/>
</dbReference>
<dbReference type="Pfam" id="PF11783">
    <property type="entry name" value="Cytochrome_cB"/>
    <property type="match status" value="1"/>
</dbReference>
<comment type="caution">
    <text evidence="4">The sequence shown here is derived from an EMBL/GenBank/DDBJ whole genome shotgun (WGS) entry which is preliminary data.</text>
</comment>
<dbReference type="NCBIfam" id="TIGR04315">
    <property type="entry name" value="octaheme_Shew"/>
    <property type="match status" value="1"/>
</dbReference>
<proteinExistence type="predicted"/>
<dbReference type="PIRSF" id="PIRSF039014">
    <property type="entry name" value="OTR_cyc"/>
    <property type="match status" value="1"/>
</dbReference>
<feature type="transmembrane region" description="Helical" evidence="3">
    <location>
        <begin position="522"/>
        <end position="544"/>
    </location>
</feature>
<protein>
    <submittedName>
        <fullName evidence="4">Cytochrome c family protein</fullName>
    </submittedName>
</protein>
<sequence length="556" mass="60095">MESQVSGVGRRRAPGWRHLVSAVLAFGLAFGGAMAGAAEGAVGKKPSTADHTKFKELAGPFTSGEEVTKACLSCHTEASKQLMGTRHWTWEYTNPDTGQKLGKKTMLNGFCIGDTSNEAFCNSCHIGYGWEDASFDFKNENKVDCLVCHSSGDYVKPAGMAGNVPTVRTESPMGSGKFYGPIDLAKASQQVGKTSTENCGTCHYYGGGGDGVKHGDLDSSLNNADKDLDVHMASKAKGGQGFTCSTCHQSDGHVISGSRIQMTAADPHGPNVRGDKDARATSTCQSCHGDKPHTQHPMNMQVLNSHSDKLACQACHVPEFARGGVPTKMTWDWSKAGLKDANGKPYVTKDEHGHAIYDSRKGTFGLGQDVVPDYVWFNGKVTYTLQTDTIDPSGVVKINTFGGSPNEPGARIWPVKRFQGKQPYDTEYNKLLVPHTATPDDSAYWYNFDWPKALKAGAEATGASYSGKYGFVDTEMLWPITHMVAPKEQAVPCIECHTKDGRMGTLTGIYLPGRDSNKWIDWIGWLAVLGTIGGTMVHAGLRIFTKPKGTQEKHHD</sequence>
<keyword evidence="5" id="KW-1185">Reference proteome</keyword>
<dbReference type="RefSeq" id="WP_198930600.1">
    <property type="nucleotide sequence ID" value="NZ_MSYM01000008.1"/>
</dbReference>
<dbReference type="STRING" id="81479.RA876_01470"/>
<organism evidence="4 5">
    <name type="scientific">Rhodoferax antarcticus ANT.BR</name>
    <dbReference type="NCBI Taxonomy" id="1111071"/>
    <lineage>
        <taxon>Bacteria</taxon>
        <taxon>Pseudomonadati</taxon>
        <taxon>Pseudomonadota</taxon>
        <taxon>Betaproteobacteria</taxon>
        <taxon>Burkholderiales</taxon>
        <taxon>Comamonadaceae</taxon>
        <taxon>Rhodoferax</taxon>
    </lineage>
</organism>
<dbReference type="SUPFAM" id="SSF48695">
    <property type="entry name" value="Multiheme cytochromes"/>
    <property type="match status" value="1"/>
</dbReference>
<dbReference type="GO" id="GO:0016491">
    <property type="term" value="F:oxidoreductase activity"/>
    <property type="evidence" value="ECO:0007669"/>
    <property type="project" value="TreeGrafter"/>
</dbReference>
<feature type="region of interest" description="Disordered" evidence="2">
    <location>
        <begin position="267"/>
        <end position="293"/>
    </location>
</feature>
<dbReference type="Gene3D" id="1.10.1130.10">
    <property type="entry name" value="Flavocytochrome C3, Chain A"/>
    <property type="match status" value="1"/>
</dbReference>
<dbReference type="EMBL" id="MSYM01000008">
    <property type="protein sequence ID" value="OLP07542.1"/>
    <property type="molecule type" value="Genomic_DNA"/>
</dbReference>
<evidence type="ECO:0000256" key="3">
    <source>
        <dbReference type="SAM" id="Phobius"/>
    </source>
</evidence>
<evidence type="ECO:0000256" key="2">
    <source>
        <dbReference type="SAM" id="MobiDB-lite"/>
    </source>
</evidence>
<dbReference type="PANTHER" id="PTHR35038:SF5">
    <property type="entry name" value="CYTOCHROME C-TYPE PROTEIN NRFB"/>
    <property type="match status" value="1"/>
</dbReference>
<evidence type="ECO:0000313" key="4">
    <source>
        <dbReference type="EMBL" id="OLP07542.1"/>
    </source>
</evidence>
<gene>
    <name evidence="4" type="ORF">BLL52_1372</name>
</gene>
<dbReference type="InterPro" id="IPR036280">
    <property type="entry name" value="Multihaem_cyt_sf"/>
</dbReference>